<dbReference type="Proteomes" id="UP000046393">
    <property type="component" value="Unplaced"/>
</dbReference>
<dbReference type="PANTHER" id="PTHR15486:SF96">
    <property type="entry name" value="LIPID DROPLET-REGULATING VLDL ASSEMBLY FACTOR AUP1"/>
    <property type="match status" value="1"/>
</dbReference>
<dbReference type="GO" id="GO:0036503">
    <property type="term" value="P:ERAD pathway"/>
    <property type="evidence" value="ECO:0007669"/>
    <property type="project" value="TreeGrafter"/>
</dbReference>
<keyword evidence="4" id="KW-0812">Transmembrane</keyword>
<organism evidence="5 6">
    <name type="scientific">Syphacia muris</name>
    <dbReference type="NCBI Taxonomy" id="451379"/>
    <lineage>
        <taxon>Eukaryota</taxon>
        <taxon>Metazoa</taxon>
        <taxon>Ecdysozoa</taxon>
        <taxon>Nematoda</taxon>
        <taxon>Chromadorea</taxon>
        <taxon>Rhabditida</taxon>
        <taxon>Spirurina</taxon>
        <taxon>Oxyuridomorpha</taxon>
        <taxon>Oxyuroidea</taxon>
        <taxon>Oxyuridae</taxon>
        <taxon>Syphacia</taxon>
    </lineage>
</organism>
<comment type="subcellular location">
    <subcellularLocation>
        <location evidence="1">Membrane</location>
    </subcellularLocation>
</comment>
<dbReference type="WBParaSite" id="SMUV_0000166601-mRNA-1">
    <property type="protein sequence ID" value="SMUV_0000166601-mRNA-1"/>
    <property type="gene ID" value="SMUV_0000166601"/>
</dbReference>
<dbReference type="Gene3D" id="1.10.8.10">
    <property type="entry name" value="DNA helicase RuvA subunit, C-terminal domain"/>
    <property type="match status" value="1"/>
</dbReference>
<dbReference type="AlphaFoldDB" id="A0A0N5ABZ0"/>
<feature type="transmembrane region" description="Helical" evidence="4">
    <location>
        <begin position="89"/>
        <end position="109"/>
    </location>
</feature>
<sequence>MVEPNTGQEVCNRQTNEKQLEGEGSSGTQISISELFFRSRWPTSLLKRFILLLYTPFGTALFIFRICIGIHVFVTTCILRKTMLLRCAVVEYVHCFVVNNCIILVNALQDNNVKVLRVMSSILGLVVLSRGPAKGWDKKTKLIVANHVTTLDHIAIDLIEPCILPSVWDIPDILRWLLGYADLGAREGRSVLVRKAREFCECDSLPLLAFPEGAMTNGKKGLLKFSSWPFEVSDVVQPVLITVYRPLFGSLTPSVLGGSWWQDVFYFLFVPFTIIKVTWLPPMRRQKVTESGECETADSFAKRVADVMASQLGIAATSLTFNDAVDEAKRHLQNRRRLAERATLALNNTVSSRSFLNRNAKPSSAHLDNIAMRIKQAFPSLSLMAIRDDLDITLDGNLTCERIAQGLIKEFSEQMLNDVEKEKSLFDNESNWRNLYNFRKWQLIERNRAKYLQRMRNEDVEVPELQ</sequence>
<dbReference type="PANTHER" id="PTHR15486">
    <property type="entry name" value="ANCIENT UBIQUITOUS PROTEIN"/>
    <property type="match status" value="1"/>
</dbReference>
<evidence type="ECO:0000256" key="2">
    <source>
        <dbReference type="ARBA" id="ARBA00023136"/>
    </source>
</evidence>
<name>A0A0N5ABZ0_9BILA</name>
<evidence type="ECO:0000256" key="1">
    <source>
        <dbReference type="ARBA" id="ARBA00004370"/>
    </source>
</evidence>
<evidence type="ECO:0000313" key="5">
    <source>
        <dbReference type="Proteomes" id="UP000046393"/>
    </source>
</evidence>
<dbReference type="STRING" id="451379.A0A0N5ABZ0"/>
<evidence type="ECO:0000256" key="3">
    <source>
        <dbReference type="SAM" id="MobiDB-lite"/>
    </source>
</evidence>
<feature type="transmembrane region" description="Helical" evidence="4">
    <location>
        <begin position="49"/>
        <end position="77"/>
    </location>
</feature>
<proteinExistence type="predicted"/>
<accession>A0A0N5ABZ0</accession>
<feature type="region of interest" description="Disordered" evidence="3">
    <location>
        <begin position="1"/>
        <end position="25"/>
    </location>
</feature>
<keyword evidence="4" id="KW-1133">Transmembrane helix</keyword>
<dbReference type="GO" id="GO:0005789">
    <property type="term" value="C:endoplasmic reticulum membrane"/>
    <property type="evidence" value="ECO:0007669"/>
    <property type="project" value="TreeGrafter"/>
</dbReference>
<keyword evidence="2 4" id="KW-0472">Membrane</keyword>
<protein>
    <submittedName>
        <fullName evidence="6">CUE domain-containing protein</fullName>
    </submittedName>
</protein>
<reference evidence="6" key="1">
    <citation type="submission" date="2017-02" db="UniProtKB">
        <authorList>
            <consortium name="WormBaseParasite"/>
        </authorList>
    </citation>
    <scope>IDENTIFICATION</scope>
</reference>
<keyword evidence="5" id="KW-1185">Reference proteome</keyword>
<evidence type="ECO:0000256" key="4">
    <source>
        <dbReference type="SAM" id="Phobius"/>
    </source>
</evidence>
<feature type="compositionally biased region" description="Polar residues" evidence="3">
    <location>
        <begin position="1"/>
        <end position="14"/>
    </location>
</feature>
<evidence type="ECO:0000313" key="6">
    <source>
        <dbReference type="WBParaSite" id="SMUV_0000166601-mRNA-1"/>
    </source>
</evidence>